<accession>A0AAD4QZG7</accession>
<evidence type="ECO:0008006" key="5">
    <source>
        <dbReference type="Google" id="ProtNLM"/>
    </source>
</evidence>
<dbReference type="InterPro" id="IPR036084">
    <property type="entry name" value="Ser_inhib-like_sf"/>
</dbReference>
<name>A0AAD4QZG7_9BILA</name>
<protein>
    <recommendedName>
        <fullName evidence="5">TIL domain-containing protein</fullName>
    </recommendedName>
</protein>
<organism evidence="3 4">
    <name type="scientific">Ditylenchus destructor</name>
    <dbReference type="NCBI Taxonomy" id="166010"/>
    <lineage>
        <taxon>Eukaryota</taxon>
        <taxon>Metazoa</taxon>
        <taxon>Ecdysozoa</taxon>
        <taxon>Nematoda</taxon>
        <taxon>Chromadorea</taxon>
        <taxon>Rhabditida</taxon>
        <taxon>Tylenchina</taxon>
        <taxon>Tylenchomorpha</taxon>
        <taxon>Sphaerularioidea</taxon>
        <taxon>Anguinidae</taxon>
        <taxon>Anguininae</taxon>
        <taxon>Ditylenchus</taxon>
    </lineage>
</organism>
<evidence type="ECO:0000313" key="4">
    <source>
        <dbReference type="Proteomes" id="UP001201812"/>
    </source>
</evidence>
<sequence>MVLFSLTLNISPSAQGVCKDNEEFTEAFCGKACERTCTYPDANCLCDEPTQYCRCAKGFVRGDNDQYPDGSECVAKKPFCDGKPCVSSCD</sequence>
<comment type="caution">
    <text evidence="3">The sequence shown here is derived from an EMBL/GenBank/DDBJ whole genome shotgun (WGS) entry which is preliminary data.</text>
</comment>
<dbReference type="GO" id="GO:0004867">
    <property type="term" value="F:serine-type endopeptidase inhibitor activity"/>
    <property type="evidence" value="ECO:0007669"/>
    <property type="project" value="UniProtKB-KW"/>
</dbReference>
<evidence type="ECO:0000256" key="1">
    <source>
        <dbReference type="ARBA" id="ARBA00022900"/>
    </source>
</evidence>
<dbReference type="SUPFAM" id="SSF57567">
    <property type="entry name" value="Serine protease inhibitors"/>
    <property type="match status" value="1"/>
</dbReference>
<feature type="signal peptide" evidence="2">
    <location>
        <begin position="1"/>
        <end position="16"/>
    </location>
</feature>
<dbReference type="Gene3D" id="2.10.25.10">
    <property type="entry name" value="Laminin"/>
    <property type="match status" value="1"/>
</dbReference>
<feature type="chain" id="PRO_5042277676" description="TIL domain-containing protein" evidence="2">
    <location>
        <begin position="17"/>
        <end position="90"/>
    </location>
</feature>
<proteinExistence type="predicted"/>
<gene>
    <name evidence="3" type="ORF">DdX_13562</name>
</gene>
<keyword evidence="1" id="KW-0646">Protease inhibitor</keyword>
<dbReference type="EMBL" id="JAKKPZ010000055">
    <property type="protein sequence ID" value="KAI1705597.1"/>
    <property type="molecule type" value="Genomic_DNA"/>
</dbReference>
<reference evidence="3" key="1">
    <citation type="submission" date="2022-01" db="EMBL/GenBank/DDBJ databases">
        <title>Genome Sequence Resource for Two Populations of Ditylenchus destructor, the Migratory Endoparasitic Phytonematode.</title>
        <authorList>
            <person name="Zhang H."/>
            <person name="Lin R."/>
            <person name="Xie B."/>
        </authorList>
    </citation>
    <scope>NUCLEOTIDE SEQUENCE</scope>
    <source>
        <strain evidence="3">BazhouSP</strain>
    </source>
</reference>
<dbReference type="AlphaFoldDB" id="A0AAD4QZG7"/>
<keyword evidence="2" id="KW-0732">Signal</keyword>
<keyword evidence="4" id="KW-1185">Reference proteome</keyword>
<dbReference type="Proteomes" id="UP001201812">
    <property type="component" value="Unassembled WGS sequence"/>
</dbReference>
<evidence type="ECO:0000256" key="2">
    <source>
        <dbReference type="SAM" id="SignalP"/>
    </source>
</evidence>
<dbReference type="CDD" id="cd19941">
    <property type="entry name" value="TIL"/>
    <property type="match status" value="1"/>
</dbReference>
<keyword evidence="1" id="KW-0722">Serine protease inhibitor</keyword>
<evidence type="ECO:0000313" key="3">
    <source>
        <dbReference type="EMBL" id="KAI1705597.1"/>
    </source>
</evidence>